<dbReference type="Pfam" id="PF20409">
    <property type="entry name" value="SnoaL_5"/>
    <property type="match status" value="1"/>
</dbReference>
<accession>A0ABV3ZCL5</accession>
<dbReference type="InterPro" id="IPR046860">
    <property type="entry name" value="SnoaL_5"/>
</dbReference>
<dbReference type="Proteomes" id="UP001560573">
    <property type="component" value="Unassembled WGS sequence"/>
</dbReference>
<feature type="domain" description="SnoaL-like" evidence="1">
    <location>
        <begin position="1"/>
        <end position="118"/>
    </location>
</feature>
<proteinExistence type="predicted"/>
<dbReference type="SUPFAM" id="SSF54427">
    <property type="entry name" value="NTF2-like"/>
    <property type="match status" value="1"/>
</dbReference>
<evidence type="ECO:0000259" key="1">
    <source>
        <dbReference type="Pfam" id="PF20409"/>
    </source>
</evidence>
<organism evidence="2 3">
    <name type="scientific">Danxiaibacter flavus</name>
    <dbReference type="NCBI Taxonomy" id="3049108"/>
    <lineage>
        <taxon>Bacteria</taxon>
        <taxon>Pseudomonadati</taxon>
        <taxon>Bacteroidota</taxon>
        <taxon>Chitinophagia</taxon>
        <taxon>Chitinophagales</taxon>
        <taxon>Chitinophagaceae</taxon>
        <taxon>Danxiaibacter</taxon>
    </lineage>
</organism>
<evidence type="ECO:0000313" key="3">
    <source>
        <dbReference type="Proteomes" id="UP001560573"/>
    </source>
</evidence>
<keyword evidence="3" id="KW-1185">Reference proteome</keyword>
<name>A0ABV3ZCL5_9BACT</name>
<dbReference type="RefSeq" id="WP_369328654.1">
    <property type="nucleotide sequence ID" value="NZ_JAULBC010000002.1"/>
</dbReference>
<dbReference type="Gene3D" id="3.10.450.50">
    <property type="match status" value="1"/>
</dbReference>
<gene>
    <name evidence="2" type="ORF">QTN47_07075</name>
</gene>
<evidence type="ECO:0000313" key="2">
    <source>
        <dbReference type="EMBL" id="MEX6687250.1"/>
    </source>
</evidence>
<reference evidence="2 3" key="1">
    <citation type="submission" date="2023-07" db="EMBL/GenBank/DDBJ databases">
        <authorList>
            <person name="Lian W.-H."/>
        </authorList>
    </citation>
    <scope>NUCLEOTIDE SEQUENCE [LARGE SCALE GENOMIC DNA]</scope>
    <source>
        <strain evidence="2 3">SYSU DXS3180</strain>
    </source>
</reference>
<comment type="caution">
    <text evidence="2">The sequence shown here is derived from an EMBL/GenBank/DDBJ whole genome shotgun (WGS) entry which is preliminary data.</text>
</comment>
<sequence length="119" mass="13657">MSTEKVANRLVELCRKGEFEAAQKELFAEDAISIEPYSTPDFDKETKGLKAIIEKGHKFESMVEKMHHLDISDPLVAENVIAFTLSMDMKMKGHERSKMGELCVYHVKNDKIVSEQFFM</sequence>
<dbReference type="InterPro" id="IPR032710">
    <property type="entry name" value="NTF2-like_dom_sf"/>
</dbReference>
<dbReference type="EMBL" id="JAULBC010000002">
    <property type="protein sequence ID" value="MEX6687250.1"/>
    <property type="molecule type" value="Genomic_DNA"/>
</dbReference>
<protein>
    <submittedName>
        <fullName evidence="2">Nuclear transport factor 2 family protein</fullName>
    </submittedName>
</protein>